<feature type="region of interest" description="Disordered" evidence="1">
    <location>
        <begin position="340"/>
        <end position="368"/>
    </location>
</feature>
<proteinExistence type="predicted"/>
<feature type="region of interest" description="Disordered" evidence="1">
    <location>
        <begin position="1"/>
        <end position="27"/>
    </location>
</feature>
<name>A0A7S0AGW2_9DINO</name>
<accession>A0A7S0AGW2</accession>
<feature type="compositionally biased region" description="Polar residues" evidence="1">
    <location>
        <begin position="98"/>
        <end position="109"/>
    </location>
</feature>
<protein>
    <submittedName>
        <fullName evidence="2">Uncharacterized protein</fullName>
    </submittedName>
</protein>
<gene>
    <name evidence="2" type="ORF">PBAH0796_LOCUS16385</name>
</gene>
<feature type="region of interest" description="Disordered" evidence="1">
    <location>
        <begin position="296"/>
        <end position="323"/>
    </location>
</feature>
<feature type="compositionally biased region" description="Basic and acidic residues" evidence="1">
    <location>
        <begin position="358"/>
        <end position="368"/>
    </location>
</feature>
<sequence length="368" mass="39408">MPPRSSSGEEDAAPGRSRKETGSYLSLPVCHGCKGGPKLVYCHDEPSSAPNANVQAAQKLVQKIEALDQENRRLQQEIAKLRRRRPSPSGGRGRGSAAKTSQPGTVSASRVVTAPKVLVRPGCRSLSPPRAAAAAGLRHCSPPASPRIVRVNILPPRAFSPTQVTPVSPVQSPRPPVAVVPVCTVVPVAAAQACRRSAEERAGSREEAFMRGWKMFHEQDDGPGVYVVEKEVAVEPTPSLGKYEDIITLLGVGSVVHVMAVMHSEKRIRGRIFHPTGWISLVDKEDGFRWARRQAPLARPQSPPPTAMAQPSPEAGAGEGQKKGALMSIWRQALLEAATKRAADTRSAGEAAAEAVAEDLREEERACE</sequence>
<feature type="compositionally biased region" description="Low complexity" evidence="1">
    <location>
        <begin position="345"/>
        <end position="355"/>
    </location>
</feature>
<organism evidence="2">
    <name type="scientific">Pyrodinium bahamense</name>
    <dbReference type="NCBI Taxonomy" id="73915"/>
    <lineage>
        <taxon>Eukaryota</taxon>
        <taxon>Sar</taxon>
        <taxon>Alveolata</taxon>
        <taxon>Dinophyceae</taxon>
        <taxon>Gonyaulacales</taxon>
        <taxon>Pyrocystaceae</taxon>
        <taxon>Pyrodinium</taxon>
    </lineage>
</organism>
<evidence type="ECO:0000313" key="2">
    <source>
        <dbReference type="EMBL" id="CAD8363470.1"/>
    </source>
</evidence>
<evidence type="ECO:0000256" key="1">
    <source>
        <dbReference type="SAM" id="MobiDB-lite"/>
    </source>
</evidence>
<reference evidence="2" key="1">
    <citation type="submission" date="2021-01" db="EMBL/GenBank/DDBJ databases">
        <authorList>
            <person name="Corre E."/>
            <person name="Pelletier E."/>
            <person name="Niang G."/>
            <person name="Scheremetjew M."/>
            <person name="Finn R."/>
            <person name="Kale V."/>
            <person name="Holt S."/>
            <person name="Cochrane G."/>
            <person name="Meng A."/>
            <person name="Brown T."/>
            <person name="Cohen L."/>
        </authorList>
    </citation>
    <scope>NUCLEOTIDE SEQUENCE</scope>
    <source>
        <strain evidence="2">Pbaha01</strain>
    </source>
</reference>
<feature type="region of interest" description="Disordered" evidence="1">
    <location>
        <begin position="78"/>
        <end position="109"/>
    </location>
</feature>
<dbReference type="EMBL" id="HBEG01027047">
    <property type="protein sequence ID" value="CAD8363470.1"/>
    <property type="molecule type" value="Transcribed_RNA"/>
</dbReference>
<dbReference type="AlphaFoldDB" id="A0A7S0AGW2"/>